<dbReference type="GeneID" id="25301682"/>
<proteinExistence type="inferred from homology"/>
<accession>A0A0D2HET4</accession>
<dbReference type="InterPro" id="IPR001128">
    <property type="entry name" value="Cyt_P450"/>
</dbReference>
<dbReference type="InterPro" id="IPR036396">
    <property type="entry name" value="Cyt_P450_sf"/>
</dbReference>
<dbReference type="Pfam" id="PF00067">
    <property type="entry name" value="p450"/>
    <property type="match status" value="1"/>
</dbReference>
<gene>
    <name evidence="9" type="ORF">Z517_02192</name>
</gene>
<evidence type="ECO:0000256" key="8">
    <source>
        <dbReference type="SAM" id="Phobius"/>
    </source>
</evidence>
<dbReference type="CDD" id="cd11065">
    <property type="entry name" value="CYP64-like"/>
    <property type="match status" value="1"/>
</dbReference>
<dbReference type="GO" id="GO:0005506">
    <property type="term" value="F:iron ion binding"/>
    <property type="evidence" value="ECO:0007669"/>
    <property type="project" value="InterPro"/>
</dbReference>
<evidence type="ECO:0000256" key="1">
    <source>
        <dbReference type="ARBA" id="ARBA00001971"/>
    </source>
</evidence>
<dbReference type="InterPro" id="IPR002401">
    <property type="entry name" value="Cyt_P450_E_grp-I"/>
</dbReference>
<reference evidence="9 10" key="1">
    <citation type="submission" date="2015-01" db="EMBL/GenBank/DDBJ databases">
        <title>The Genome Sequence of Fonsecaea pedrosoi CBS 271.37.</title>
        <authorList>
            <consortium name="The Broad Institute Genomics Platform"/>
            <person name="Cuomo C."/>
            <person name="de Hoog S."/>
            <person name="Gorbushina A."/>
            <person name="Stielow B."/>
            <person name="Teixiera M."/>
            <person name="Abouelleil A."/>
            <person name="Chapman S.B."/>
            <person name="Priest M."/>
            <person name="Young S.K."/>
            <person name="Wortman J."/>
            <person name="Nusbaum C."/>
            <person name="Birren B."/>
        </authorList>
    </citation>
    <scope>NUCLEOTIDE SEQUENCE [LARGE SCALE GENOMIC DNA]</scope>
    <source>
        <strain evidence="9 10">CBS 271.37</strain>
    </source>
</reference>
<dbReference type="Gene3D" id="1.10.630.10">
    <property type="entry name" value="Cytochrome P450"/>
    <property type="match status" value="1"/>
</dbReference>
<evidence type="ECO:0000313" key="10">
    <source>
        <dbReference type="Proteomes" id="UP000053029"/>
    </source>
</evidence>
<evidence type="ECO:0000256" key="2">
    <source>
        <dbReference type="ARBA" id="ARBA00010617"/>
    </source>
</evidence>
<dbReference type="STRING" id="1442368.A0A0D2HET4"/>
<keyword evidence="8" id="KW-1133">Transmembrane helix</keyword>
<dbReference type="GO" id="GO:0004497">
    <property type="term" value="F:monooxygenase activity"/>
    <property type="evidence" value="ECO:0007669"/>
    <property type="project" value="UniProtKB-KW"/>
</dbReference>
<comment type="similarity">
    <text evidence="2">Belongs to the cytochrome P450 family.</text>
</comment>
<evidence type="ECO:0000256" key="3">
    <source>
        <dbReference type="ARBA" id="ARBA00022723"/>
    </source>
</evidence>
<keyword evidence="10" id="KW-1185">Reference proteome</keyword>
<dbReference type="InterPro" id="IPR050364">
    <property type="entry name" value="Cytochrome_P450_fung"/>
</dbReference>
<dbReference type="GO" id="GO:0020037">
    <property type="term" value="F:heme binding"/>
    <property type="evidence" value="ECO:0007669"/>
    <property type="project" value="InterPro"/>
</dbReference>
<keyword evidence="8" id="KW-0812">Transmembrane</keyword>
<dbReference type="VEuPathDB" id="FungiDB:Z517_02192"/>
<dbReference type="PRINTS" id="PR00463">
    <property type="entry name" value="EP450I"/>
</dbReference>
<dbReference type="AlphaFoldDB" id="A0A0D2HET4"/>
<dbReference type="Proteomes" id="UP000053029">
    <property type="component" value="Unassembled WGS sequence"/>
</dbReference>
<evidence type="ECO:0000313" key="9">
    <source>
        <dbReference type="EMBL" id="KIW82949.1"/>
    </source>
</evidence>
<dbReference type="GO" id="GO:0016705">
    <property type="term" value="F:oxidoreductase activity, acting on paired donors, with incorporation or reduction of molecular oxygen"/>
    <property type="evidence" value="ECO:0007669"/>
    <property type="project" value="InterPro"/>
</dbReference>
<evidence type="ECO:0008006" key="11">
    <source>
        <dbReference type="Google" id="ProtNLM"/>
    </source>
</evidence>
<name>A0A0D2HET4_9EURO</name>
<evidence type="ECO:0000256" key="4">
    <source>
        <dbReference type="ARBA" id="ARBA00023002"/>
    </source>
</evidence>
<keyword evidence="5 7" id="KW-0408">Iron</keyword>
<dbReference type="PANTHER" id="PTHR46300">
    <property type="entry name" value="P450, PUTATIVE (EUROFUNG)-RELATED-RELATED"/>
    <property type="match status" value="1"/>
</dbReference>
<keyword evidence="8" id="KW-0472">Membrane</keyword>
<evidence type="ECO:0000256" key="5">
    <source>
        <dbReference type="ARBA" id="ARBA00023004"/>
    </source>
</evidence>
<dbReference type="OrthoDB" id="1103324at2759"/>
<dbReference type="RefSeq" id="XP_013286757.1">
    <property type="nucleotide sequence ID" value="XM_013431303.1"/>
</dbReference>
<dbReference type="EMBL" id="KN846970">
    <property type="protein sequence ID" value="KIW82949.1"/>
    <property type="molecule type" value="Genomic_DNA"/>
</dbReference>
<organism evidence="9 10">
    <name type="scientific">Fonsecaea pedrosoi CBS 271.37</name>
    <dbReference type="NCBI Taxonomy" id="1442368"/>
    <lineage>
        <taxon>Eukaryota</taxon>
        <taxon>Fungi</taxon>
        <taxon>Dikarya</taxon>
        <taxon>Ascomycota</taxon>
        <taxon>Pezizomycotina</taxon>
        <taxon>Eurotiomycetes</taxon>
        <taxon>Chaetothyriomycetidae</taxon>
        <taxon>Chaetothyriales</taxon>
        <taxon>Herpotrichiellaceae</taxon>
        <taxon>Fonsecaea</taxon>
    </lineage>
</organism>
<feature type="transmembrane region" description="Helical" evidence="8">
    <location>
        <begin position="6"/>
        <end position="26"/>
    </location>
</feature>
<keyword evidence="4" id="KW-0560">Oxidoreductase</keyword>
<dbReference type="HOGENOM" id="CLU_001570_2_1_1"/>
<dbReference type="PANTHER" id="PTHR46300:SF2">
    <property type="entry name" value="CYTOCHROME P450 MONOOXYGENASE ALNH-RELATED"/>
    <property type="match status" value="1"/>
</dbReference>
<keyword evidence="3 7" id="KW-0479">Metal-binding</keyword>
<sequence>MGQQLTPIVLATIVAGIVFYGIYRILQVGKRPADLPPGPPTIPILGNIHQIPTERPHLQFQKWAQEYGPIYSLMLGTQTMIVLSSPKTVKDLLHNRSAIYSSRPDMYLAHDVASNCQRFVTMKYGPMWRLVHKMMHNTLNIKTAVAYIPYQDLENKQMLLGLLERPDDFVLHLRRYTSSLTTQMVYGFRTISTEDPRMLQFFTGFEKWGKIAGSASAQIMDCFPILRKLPSPVNPEYRSARKLYEDERKLYTSHWMDVKDRILRGTSLPCFSVDVFLSQQTEKFTDEQAAYISGSLLEGGSDTTSGTLVGFIQAMLMFPEAQKAAREEIDRVVGPDRMPVMDDAPNCPYIRSCVKETIRWMPTIILGSPHAVIQEDHYMGYRIPNGASVVNNNWTLNMDPERNPNPRKFDPSRFINDSQTEFQSATNPDENQRQNWIFGNGRRMCQGMHIAERSLFLATARIVWAFNIDKPIGPDGKPVEADIDDLVGGTTVQPNDFRIAMTPRSEKKAEMIRQAWRNCEEELLDPVTKQWKKVPDGMKFGKYIPEKNVMA</sequence>
<evidence type="ECO:0000256" key="7">
    <source>
        <dbReference type="PIRSR" id="PIRSR602401-1"/>
    </source>
</evidence>
<dbReference type="PRINTS" id="PR00385">
    <property type="entry name" value="P450"/>
</dbReference>
<dbReference type="SUPFAM" id="SSF48264">
    <property type="entry name" value="Cytochrome P450"/>
    <property type="match status" value="1"/>
</dbReference>
<protein>
    <recommendedName>
        <fullName evidence="11">Cytochrome P450</fullName>
    </recommendedName>
</protein>
<comment type="cofactor">
    <cofactor evidence="1 7">
        <name>heme</name>
        <dbReference type="ChEBI" id="CHEBI:30413"/>
    </cofactor>
</comment>
<evidence type="ECO:0000256" key="6">
    <source>
        <dbReference type="ARBA" id="ARBA00023033"/>
    </source>
</evidence>
<keyword evidence="7" id="KW-0349">Heme</keyword>
<keyword evidence="6" id="KW-0503">Monooxygenase</keyword>
<feature type="binding site" description="axial binding residue" evidence="7">
    <location>
        <position position="445"/>
    </location>
    <ligand>
        <name>heme</name>
        <dbReference type="ChEBI" id="CHEBI:30413"/>
    </ligand>
    <ligandPart>
        <name>Fe</name>
        <dbReference type="ChEBI" id="CHEBI:18248"/>
    </ligandPart>
</feature>